<comment type="similarity">
    <text evidence="2 12">Belongs to the amiloride-sensitive sodium channel (TC 1.A.6) family.</text>
</comment>
<keyword evidence="15" id="KW-1185">Reference proteome</keyword>
<accession>A0A1V9Y172</accession>
<dbReference type="Pfam" id="PF00858">
    <property type="entry name" value="ASC"/>
    <property type="match status" value="1"/>
</dbReference>
<evidence type="ECO:0000256" key="13">
    <source>
        <dbReference type="SAM" id="Phobius"/>
    </source>
</evidence>
<evidence type="ECO:0000256" key="1">
    <source>
        <dbReference type="ARBA" id="ARBA00004141"/>
    </source>
</evidence>
<reference evidence="14 15" key="1">
    <citation type="journal article" date="2017" name="Gigascience">
        <title>Draft genome of the honey bee ectoparasitic mite, Tropilaelaps mercedesae, is shaped by the parasitic life history.</title>
        <authorList>
            <person name="Dong X."/>
            <person name="Armstrong S.D."/>
            <person name="Xia D."/>
            <person name="Makepeace B.L."/>
            <person name="Darby A.C."/>
            <person name="Kadowaki T."/>
        </authorList>
    </citation>
    <scope>NUCLEOTIDE SEQUENCE [LARGE SCALE GENOMIC DNA]</scope>
    <source>
        <strain evidence="14">Wuxi-XJTLU</strain>
    </source>
</reference>
<dbReference type="Proteomes" id="UP000192247">
    <property type="component" value="Unassembled WGS sequence"/>
</dbReference>
<sequence length="208" mass="24736">MCRCVRRDIALPYEVDWDKEPSGKRRFCDQDITFTRCWVRVLDEVEKCINHFCKKECWEDQYEVSVTRDPWPDQFFFEEEKARFEELEISNFKEARMNLTRIKIIFGTLNKVTYRHRAKYEFHSSTSASSNIVEYGISDGFHTDQQIELFSYLGGFIGIWVGISFMNVLDYSTVGLNCLIRKIHERRKTRKNAVHEIPPETHDVKGAW</sequence>
<evidence type="ECO:0000256" key="7">
    <source>
        <dbReference type="ARBA" id="ARBA00023053"/>
    </source>
</evidence>
<dbReference type="GO" id="GO:0016020">
    <property type="term" value="C:membrane"/>
    <property type="evidence" value="ECO:0007669"/>
    <property type="project" value="UniProtKB-SubCell"/>
</dbReference>
<keyword evidence="6 13" id="KW-1133">Transmembrane helix</keyword>
<evidence type="ECO:0008006" key="16">
    <source>
        <dbReference type="Google" id="ProtNLM"/>
    </source>
</evidence>
<gene>
    <name evidence="14" type="ORF">BIW11_02553</name>
</gene>
<dbReference type="GO" id="GO:0005272">
    <property type="term" value="F:sodium channel activity"/>
    <property type="evidence" value="ECO:0007669"/>
    <property type="project" value="UniProtKB-KW"/>
</dbReference>
<evidence type="ECO:0000256" key="6">
    <source>
        <dbReference type="ARBA" id="ARBA00022989"/>
    </source>
</evidence>
<evidence type="ECO:0000256" key="3">
    <source>
        <dbReference type="ARBA" id="ARBA00022448"/>
    </source>
</evidence>
<protein>
    <recommendedName>
        <fullName evidence="16">Degenerin del-1-like</fullName>
    </recommendedName>
</protein>
<feature type="transmembrane region" description="Helical" evidence="13">
    <location>
        <begin position="152"/>
        <end position="180"/>
    </location>
</feature>
<comment type="caution">
    <text evidence="14">The sequence shown here is derived from an EMBL/GenBank/DDBJ whole genome shotgun (WGS) entry which is preliminary data.</text>
</comment>
<keyword evidence="11 12" id="KW-0407">Ion channel</keyword>
<dbReference type="AlphaFoldDB" id="A0A1V9Y172"/>
<evidence type="ECO:0000256" key="11">
    <source>
        <dbReference type="ARBA" id="ARBA00023303"/>
    </source>
</evidence>
<dbReference type="InParanoid" id="A0A1V9Y172"/>
<dbReference type="EMBL" id="MNPL01001105">
    <property type="protein sequence ID" value="OQR79450.1"/>
    <property type="molecule type" value="Genomic_DNA"/>
</dbReference>
<dbReference type="InterPro" id="IPR001873">
    <property type="entry name" value="ENaC"/>
</dbReference>
<proteinExistence type="inferred from homology"/>
<name>A0A1V9Y172_9ACAR</name>
<evidence type="ECO:0000256" key="5">
    <source>
        <dbReference type="ARBA" id="ARBA00022692"/>
    </source>
</evidence>
<dbReference type="OrthoDB" id="6412422at2759"/>
<evidence type="ECO:0000256" key="8">
    <source>
        <dbReference type="ARBA" id="ARBA00023065"/>
    </source>
</evidence>
<evidence type="ECO:0000256" key="4">
    <source>
        <dbReference type="ARBA" id="ARBA00022461"/>
    </source>
</evidence>
<keyword evidence="8 12" id="KW-0406">Ion transport</keyword>
<keyword evidence="9 13" id="KW-0472">Membrane</keyword>
<evidence type="ECO:0000313" key="14">
    <source>
        <dbReference type="EMBL" id="OQR79450.1"/>
    </source>
</evidence>
<organism evidence="14 15">
    <name type="scientific">Tropilaelaps mercedesae</name>
    <dbReference type="NCBI Taxonomy" id="418985"/>
    <lineage>
        <taxon>Eukaryota</taxon>
        <taxon>Metazoa</taxon>
        <taxon>Ecdysozoa</taxon>
        <taxon>Arthropoda</taxon>
        <taxon>Chelicerata</taxon>
        <taxon>Arachnida</taxon>
        <taxon>Acari</taxon>
        <taxon>Parasitiformes</taxon>
        <taxon>Mesostigmata</taxon>
        <taxon>Gamasina</taxon>
        <taxon>Dermanyssoidea</taxon>
        <taxon>Laelapidae</taxon>
        <taxon>Tropilaelaps</taxon>
    </lineage>
</organism>
<keyword evidence="10 12" id="KW-0739">Sodium transport</keyword>
<evidence type="ECO:0000256" key="10">
    <source>
        <dbReference type="ARBA" id="ARBA00023201"/>
    </source>
</evidence>
<keyword evidence="4 12" id="KW-0894">Sodium channel</keyword>
<evidence type="ECO:0000256" key="12">
    <source>
        <dbReference type="RuleBase" id="RU000679"/>
    </source>
</evidence>
<evidence type="ECO:0000256" key="2">
    <source>
        <dbReference type="ARBA" id="ARBA00007193"/>
    </source>
</evidence>
<keyword evidence="3 12" id="KW-0813">Transport</keyword>
<evidence type="ECO:0000256" key="9">
    <source>
        <dbReference type="ARBA" id="ARBA00023136"/>
    </source>
</evidence>
<keyword evidence="7" id="KW-0915">Sodium</keyword>
<keyword evidence="5 12" id="KW-0812">Transmembrane</keyword>
<evidence type="ECO:0000313" key="15">
    <source>
        <dbReference type="Proteomes" id="UP000192247"/>
    </source>
</evidence>
<comment type="subcellular location">
    <subcellularLocation>
        <location evidence="1">Membrane</location>
        <topology evidence="1">Multi-pass membrane protein</topology>
    </subcellularLocation>
</comment>